<reference evidence="2 3" key="1">
    <citation type="journal article" date="2015" name="Genome Announc.">
        <title>Expanding the biotechnology potential of lactobacilli through comparative genomics of 213 strains and associated genera.</title>
        <authorList>
            <person name="Sun Z."/>
            <person name="Harris H.M."/>
            <person name="McCann A."/>
            <person name="Guo C."/>
            <person name="Argimon S."/>
            <person name="Zhang W."/>
            <person name="Yang X."/>
            <person name="Jeffery I.B."/>
            <person name="Cooney J.C."/>
            <person name="Kagawa T.F."/>
            <person name="Liu W."/>
            <person name="Song Y."/>
            <person name="Salvetti E."/>
            <person name="Wrobel A."/>
            <person name="Rasinkangas P."/>
            <person name="Parkhill J."/>
            <person name="Rea M.C."/>
            <person name="O'Sullivan O."/>
            <person name="Ritari J."/>
            <person name="Douillard F.P."/>
            <person name="Paul Ross R."/>
            <person name="Yang R."/>
            <person name="Briner A.E."/>
            <person name="Felis G.E."/>
            <person name="de Vos W.M."/>
            <person name="Barrangou R."/>
            <person name="Klaenhammer T.R."/>
            <person name="Caufield P.W."/>
            <person name="Cui Y."/>
            <person name="Zhang H."/>
            <person name="O'Toole P.W."/>
        </authorList>
    </citation>
    <scope>NUCLEOTIDE SEQUENCE [LARGE SCALE GENOMIC DNA]</scope>
    <source>
        <strain evidence="2 3">DSM 22408</strain>
    </source>
</reference>
<dbReference type="EMBL" id="JQBZ01000025">
    <property type="protein sequence ID" value="KRN88822.1"/>
    <property type="molecule type" value="Genomic_DNA"/>
</dbReference>
<name>A0A0R2KMC6_9LACO</name>
<feature type="transmembrane region" description="Helical" evidence="1">
    <location>
        <begin position="14"/>
        <end position="35"/>
    </location>
</feature>
<evidence type="ECO:0000313" key="2">
    <source>
        <dbReference type="EMBL" id="KRN88822.1"/>
    </source>
</evidence>
<keyword evidence="1" id="KW-0472">Membrane</keyword>
<proteinExistence type="predicted"/>
<keyword evidence="3" id="KW-1185">Reference proteome</keyword>
<dbReference type="RefSeq" id="WP_027107224.1">
    <property type="nucleotide sequence ID" value="NZ_JQBZ01000025.1"/>
</dbReference>
<accession>A0A0R2KMC6</accession>
<dbReference type="Proteomes" id="UP000051500">
    <property type="component" value="Unassembled WGS sequence"/>
</dbReference>
<evidence type="ECO:0000256" key="1">
    <source>
        <dbReference type="SAM" id="Phobius"/>
    </source>
</evidence>
<protein>
    <submittedName>
        <fullName evidence="2">Uncharacterized protein</fullName>
    </submittedName>
</protein>
<dbReference type="AlphaFoldDB" id="A0A0R2KMC6"/>
<organism evidence="2 3">
    <name type="scientific">Ligilactobacillus ceti DSM 22408</name>
    <dbReference type="NCBI Taxonomy" id="1122146"/>
    <lineage>
        <taxon>Bacteria</taxon>
        <taxon>Bacillati</taxon>
        <taxon>Bacillota</taxon>
        <taxon>Bacilli</taxon>
        <taxon>Lactobacillales</taxon>
        <taxon>Lactobacillaceae</taxon>
        <taxon>Ligilactobacillus</taxon>
    </lineage>
</organism>
<gene>
    <name evidence="2" type="ORF">IV53_GL000792</name>
</gene>
<sequence>MRKLFKTIKTLNKILVFASIFARFLFIGVLVGLQLKKTFEFGKKILVKTGVILPKKLEG</sequence>
<dbReference type="PATRIC" id="fig|1122146.4.peg.822"/>
<keyword evidence="1" id="KW-0812">Transmembrane</keyword>
<keyword evidence="1" id="KW-1133">Transmembrane helix</keyword>
<comment type="caution">
    <text evidence="2">The sequence shown here is derived from an EMBL/GenBank/DDBJ whole genome shotgun (WGS) entry which is preliminary data.</text>
</comment>
<dbReference type="STRING" id="1122146.IV53_GL000792"/>
<evidence type="ECO:0000313" key="3">
    <source>
        <dbReference type="Proteomes" id="UP000051500"/>
    </source>
</evidence>